<name>A0ABX6EP30_9HYPH</name>
<keyword evidence="3" id="KW-0614">Plasmid</keyword>
<reference evidence="3 4" key="1">
    <citation type="journal article" date="2021" name="AMB Express">
        <title>Isolation and characterisation of Methylocystis spp. for poly-3-hydroxybutyrate production using waste methane feedstocks.</title>
        <authorList>
            <person name="Rumah B.L."/>
            <person name="Stead C.E."/>
            <person name="Claxton Stevens B.H."/>
            <person name="Minton N.P."/>
            <person name="Grosse-Honebrink A."/>
            <person name="Zhang Y."/>
        </authorList>
    </citation>
    <scope>NUCLEOTIDE SEQUENCE [LARGE SCALE GENOMIC DNA]</scope>
    <source>
        <strain evidence="3 4">BRCS1</strain>
    </source>
</reference>
<keyword evidence="2" id="KW-1133">Transmembrane helix</keyword>
<keyword evidence="2" id="KW-0812">Transmembrane</keyword>
<dbReference type="RefSeq" id="WP_154453992.1">
    <property type="nucleotide sequence ID" value="NZ_CP044329.1"/>
</dbReference>
<geneLocation type="plasmid" evidence="3 4">
    <name>unnamed1</name>
</geneLocation>
<feature type="coiled-coil region" evidence="1">
    <location>
        <begin position="125"/>
        <end position="152"/>
    </location>
</feature>
<gene>
    <name evidence="3" type="ORF">F7D13_17245</name>
</gene>
<dbReference type="EMBL" id="CP044329">
    <property type="protein sequence ID" value="QGM95838.1"/>
    <property type="molecule type" value="Genomic_DNA"/>
</dbReference>
<evidence type="ECO:0000256" key="1">
    <source>
        <dbReference type="SAM" id="Coils"/>
    </source>
</evidence>
<dbReference type="Proteomes" id="UP000424673">
    <property type="component" value="Plasmid unnamed1"/>
</dbReference>
<feature type="transmembrane region" description="Helical" evidence="2">
    <location>
        <begin position="224"/>
        <end position="244"/>
    </location>
</feature>
<keyword evidence="2" id="KW-0472">Membrane</keyword>
<accession>A0ABX6EP30</accession>
<feature type="transmembrane region" description="Helical" evidence="2">
    <location>
        <begin position="31"/>
        <end position="57"/>
    </location>
</feature>
<sequence>MQERERVVIAGLIVLMLILGPGFFVHRSPRFAGSLAGGALGVSAALLMVSPLGYALVKRVAFVRNVVTRKVSLRTLLAWHVYTGIVGPILALLHSGHKFQSLLGMLLTGVMLIVVFTGFVGRYLLKHCSQEIREKRETVSNLQRQYDAAALDLRQQGGPALEVATQGVIARALAGLFLPSTAVVGLGGVTALGAVRLAEAIADVEYSIKMHDVLNGALRRWLNWHLAFSLIFYLLLGVHVWSGLNYGLRWFHP</sequence>
<evidence type="ECO:0000256" key="2">
    <source>
        <dbReference type="SAM" id="Phobius"/>
    </source>
</evidence>
<organism evidence="3 4">
    <name type="scientific">Methylocystis rosea</name>
    <dbReference type="NCBI Taxonomy" id="173366"/>
    <lineage>
        <taxon>Bacteria</taxon>
        <taxon>Pseudomonadati</taxon>
        <taxon>Pseudomonadota</taxon>
        <taxon>Alphaproteobacteria</taxon>
        <taxon>Hyphomicrobiales</taxon>
        <taxon>Methylocystaceae</taxon>
        <taxon>Methylocystis</taxon>
    </lineage>
</organism>
<protein>
    <recommendedName>
        <fullName evidence="5">Cytochrome b561 bacterial/Ni-hydrogenase domain-containing protein</fullName>
    </recommendedName>
</protein>
<feature type="transmembrane region" description="Helical" evidence="2">
    <location>
        <begin position="102"/>
        <end position="125"/>
    </location>
</feature>
<feature type="transmembrane region" description="Helical" evidence="2">
    <location>
        <begin position="77"/>
        <end position="96"/>
    </location>
</feature>
<evidence type="ECO:0000313" key="4">
    <source>
        <dbReference type="Proteomes" id="UP000424673"/>
    </source>
</evidence>
<keyword evidence="1" id="KW-0175">Coiled coil</keyword>
<proteinExistence type="predicted"/>
<evidence type="ECO:0000313" key="3">
    <source>
        <dbReference type="EMBL" id="QGM95838.1"/>
    </source>
</evidence>
<feature type="transmembrane region" description="Helical" evidence="2">
    <location>
        <begin position="7"/>
        <end position="25"/>
    </location>
</feature>
<keyword evidence="4" id="KW-1185">Reference proteome</keyword>
<evidence type="ECO:0008006" key="5">
    <source>
        <dbReference type="Google" id="ProtNLM"/>
    </source>
</evidence>